<feature type="compositionally biased region" description="Low complexity" evidence="1">
    <location>
        <begin position="69"/>
        <end position="81"/>
    </location>
</feature>
<accession>A0AAV3Y3L9</accession>
<dbReference type="Proteomes" id="UP000735302">
    <property type="component" value="Unassembled WGS sequence"/>
</dbReference>
<feature type="region of interest" description="Disordered" evidence="1">
    <location>
        <begin position="1"/>
        <end position="108"/>
    </location>
</feature>
<name>A0AAV3Y3L9_9GAST</name>
<proteinExistence type="predicted"/>
<protein>
    <submittedName>
        <fullName evidence="2">Uncharacterized protein</fullName>
    </submittedName>
</protein>
<evidence type="ECO:0000313" key="2">
    <source>
        <dbReference type="EMBL" id="GFN77578.1"/>
    </source>
</evidence>
<dbReference type="AlphaFoldDB" id="A0AAV3Y3L9"/>
<dbReference type="EMBL" id="BLXT01000492">
    <property type="protein sequence ID" value="GFN77578.1"/>
    <property type="molecule type" value="Genomic_DNA"/>
</dbReference>
<evidence type="ECO:0000313" key="3">
    <source>
        <dbReference type="Proteomes" id="UP000735302"/>
    </source>
</evidence>
<organism evidence="2 3">
    <name type="scientific">Plakobranchus ocellatus</name>
    <dbReference type="NCBI Taxonomy" id="259542"/>
    <lineage>
        <taxon>Eukaryota</taxon>
        <taxon>Metazoa</taxon>
        <taxon>Spiralia</taxon>
        <taxon>Lophotrochozoa</taxon>
        <taxon>Mollusca</taxon>
        <taxon>Gastropoda</taxon>
        <taxon>Heterobranchia</taxon>
        <taxon>Euthyneura</taxon>
        <taxon>Panpulmonata</taxon>
        <taxon>Sacoglossa</taxon>
        <taxon>Placobranchoidea</taxon>
        <taxon>Plakobranchidae</taxon>
        <taxon>Plakobranchus</taxon>
    </lineage>
</organism>
<feature type="compositionally biased region" description="Basic residues" evidence="1">
    <location>
        <begin position="44"/>
        <end position="57"/>
    </location>
</feature>
<keyword evidence="3" id="KW-1185">Reference proteome</keyword>
<gene>
    <name evidence="2" type="ORF">PoB_000408400</name>
</gene>
<sequence length="108" mass="11826">MYIARPHHGDLRLSGPPSGQGADGGLEPATEESLKMSGRIRYPLCHRRPPNKLRTKTFFHGSSAPYWKPIPSRASSPSRTRPTGKRSPYGHPRAVTDPTSGMHATAIQ</sequence>
<comment type="caution">
    <text evidence="2">The sequence shown here is derived from an EMBL/GenBank/DDBJ whole genome shotgun (WGS) entry which is preliminary data.</text>
</comment>
<reference evidence="2 3" key="1">
    <citation type="journal article" date="2021" name="Elife">
        <title>Chloroplast acquisition without the gene transfer in kleptoplastic sea slugs, Plakobranchus ocellatus.</title>
        <authorList>
            <person name="Maeda T."/>
            <person name="Takahashi S."/>
            <person name="Yoshida T."/>
            <person name="Shimamura S."/>
            <person name="Takaki Y."/>
            <person name="Nagai Y."/>
            <person name="Toyoda A."/>
            <person name="Suzuki Y."/>
            <person name="Arimoto A."/>
            <person name="Ishii H."/>
            <person name="Satoh N."/>
            <person name="Nishiyama T."/>
            <person name="Hasebe M."/>
            <person name="Maruyama T."/>
            <person name="Minagawa J."/>
            <person name="Obokata J."/>
            <person name="Shigenobu S."/>
        </authorList>
    </citation>
    <scope>NUCLEOTIDE SEQUENCE [LARGE SCALE GENOMIC DNA]</scope>
</reference>
<evidence type="ECO:0000256" key="1">
    <source>
        <dbReference type="SAM" id="MobiDB-lite"/>
    </source>
</evidence>